<evidence type="ECO:0000313" key="11">
    <source>
        <dbReference type="Proteomes" id="UP001442364"/>
    </source>
</evidence>
<evidence type="ECO:0000256" key="6">
    <source>
        <dbReference type="ARBA" id="ARBA00023004"/>
    </source>
</evidence>
<evidence type="ECO:0000256" key="7">
    <source>
        <dbReference type="ARBA" id="ARBA00023014"/>
    </source>
</evidence>
<organism evidence="10 11">
    <name type="scientific">[Lactobacillus] rogosae</name>
    <dbReference type="NCBI Taxonomy" id="706562"/>
    <lineage>
        <taxon>Bacteria</taxon>
        <taxon>Bacillati</taxon>
        <taxon>Bacillota</taxon>
        <taxon>Clostridia</taxon>
        <taxon>Lachnospirales</taxon>
        <taxon>Lachnospiraceae</taxon>
        <taxon>Lachnospira</taxon>
    </lineage>
</organism>
<dbReference type="Gene3D" id="3.90.1150.10">
    <property type="entry name" value="Aspartate Aminotransferase, domain 1"/>
    <property type="match status" value="1"/>
</dbReference>
<keyword evidence="5" id="KW-0663">Pyridoxal phosphate</keyword>
<dbReference type="RefSeq" id="WP_349153219.1">
    <property type="nucleotide sequence ID" value="NZ_DAWDAH010000007.1"/>
</dbReference>
<evidence type="ECO:0000259" key="9">
    <source>
        <dbReference type="Pfam" id="PF00266"/>
    </source>
</evidence>
<feature type="domain" description="Aminotransferase class V" evidence="9">
    <location>
        <begin position="3"/>
        <end position="356"/>
    </location>
</feature>
<keyword evidence="7" id="KW-0411">Iron-sulfur</keyword>
<proteinExistence type="inferred from homology"/>
<evidence type="ECO:0000313" key="10">
    <source>
        <dbReference type="EMBL" id="MEQ2378778.1"/>
    </source>
</evidence>
<sequence>MLYLDNAATTPMSLPVCKAMWQYMINDYGNPSSIYECGRNNKRAVEEARANIAGLIGTEADNIYFTSGGTESDNWALEAAVAGKHSGTIIVSGIEHPAILNKCRDLEKRGYNIEYLRCTSDGIIDIEDLRRKIKDDTLLISVMLVNNEIGTIQPLMQVSAVASEYGIPVHTDAVAAFGHIDIDVHKLGVSMLSVSAHKICGPKGVGFLYTDRELEPLIYGGGQEKNMRSGTENVAGIIGLATAADIAVNTLHYRMEKEWNIQRYMAERIVNEIPYTSINGNMTGRVSGNINICFKGISAGELVLLLDKQGICVSSGSACHGNHGGPSHVLKAIGKTDEESLASIRLTFNHTLNQNQADYCIDCIKKNVAALRKIKND</sequence>
<dbReference type="PANTHER" id="PTHR11601:SF34">
    <property type="entry name" value="CYSTEINE DESULFURASE"/>
    <property type="match status" value="1"/>
</dbReference>
<keyword evidence="3" id="KW-0808">Transferase</keyword>
<keyword evidence="11" id="KW-1185">Reference proteome</keyword>
<dbReference type="InterPro" id="IPR000192">
    <property type="entry name" value="Aminotrans_V_dom"/>
</dbReference>
<dbReference type="Pfam" id="PF00266">
    <property type="entry name" value="Aminotran_5"/>
    <property type="match status" value="1"/>
</dbReference>
<comment type="caution">
    <text evidence="10">The sequence shown here is derived from an EMBL/GenBank/DDBJ whole genome shotgun (WGS) entry which is preliminary data.</text>
</comment>
<keyword evidence="4" id="KW-0479">Metal-binding</keyword>
<dbReference type="InterPro" id="IPR015421">
    <property type="entry name" value="PyrdxlP-dep_Trfase_major"/>
</dbReference>
<evidence type="ECO:0000256" key="3">
    <source>
        <dbReference type="ARBA" id="ARBA00022679"/>
    </source>
</evidence>
<dbReference type="Gene3D" id="1.10.260.50">
    <property type="match status" value="1"/>
</dbReference>
<comment type="similarity">
    <text evidence="2">Belongs to the class-V pyridoxal-phosphate-dependent aminotransferase family. NifS/IscS subfamily.</text>
</comment>
<dbReference type="InterPro" id="IPR015424">
    <property type="entry name" value="PyrdxlP-dep_Trfase"/>
</dbReference>
<evidence type="ECO:0000256" key="4">
    <source>
        <dbReference type="ARBA" id="ARBA00022723"/>
    </source>
</evidence>
<comment type="catalytic activity">
    <reaction evidence="8">
        <text>(sulfur carrier)-H + L-cysteine = (sulfur carrier)-SH + L-alanine</text>
        <dbReference type="Rhea" id="RHEA:43892"/>
        <dbReference type="Rhea" id="RHEA-COMP:14737"/>
        <dbReference type="Rhea" id="RHEA-COMP:14739"/>
        <dbReference type="ChEBI" id="CHEBI:29917"/>
        <dbReference type="ChEBI" id="CHEBI:35235"/>
        <dbReference type="ChEBI" id="CHEBI:57972"/>
        <dbReference type="ChEBI" id="CHEBI:64428"/>
        <dbReference type="EC" id="2.8.1.7"/>
    </reaction>
</comment>
<gene>
    <name evidence="10" type="ORF">WMO14_02620</name>
</gene>
<dbReference type="Gene3D" id="3.40.640.10">
    <property type="entry name" value="Type I PLP-dependent aspartate aminotransferase-like (Major domain)"/>
    <property type="match status" value="1"/>
</dbReference>
<dbReference type="InterPro" id="IPR016454">
    <property type="entry name" value="Cysteine_dSase"/>
</dbReference>
<dbReference type="PANTHER" id="PTHR11601">
    <property type="entry name" value="CYSTEINE DESULFURYLASE FAMILY MEMBER"/>
    <property type="match status" value="1"/>
</dbReference>
<evidence type="ECO:0000256" key="1">
    <source>
        <dbReference type="ARBA" id="ARBA00001933"/>
    </source>
</evidence>
<evidence type="ECO:0000256" key="5">
    <source>
        <dbReference type="ARBA" id="ARBA00022898"/>
    </source>
</evidence>
<dbReference type="InterPro" id="IPR015422">
    <property type="entry name" value="PyrdxlP-dep_Trfase_small"/>
</dbReference>
<dbReference type="Proteomes" id="UP001442364">
    <property type="component" value="Unassembled WGS sequence"/>
</dbReference>
<evidence type="ECO:0000256" key="2">
    <source>
        <dbReference type="ARBA" id="ARBA00006490"/>
    </source>
</evidence>
<protein>
    <submittedName>
        <fullName evidence="10">Cysteine desulfurase family protein</fullName>
    </submittedName>
</protein>
<dbReference type="EMBL" id="JBBMER010000002">
    <property type="protein sequence ID" value="MEQ2378778.1"/>
    <property type="molecule type" value="Genomic_DNA"/>
</dbReference>
<name>A0ABV1BSP3_9FIRM</name>
<keyword evidence="6" id="KW-0408">Iron</keyword>
<evidence type="ECO:0000256" key="8">
    <source>
        <dbReference type="ARBA" id="ARBA00050776"/>
    </source>
</evidence>
<reference evidence="10 11" key="1">
    <citation type="submission" date="2024-03" db="EMBL/GenBank/DDBJ databases">
        <title>Human intestinal bacterial collection.</title>
        <authorList>
            <person name="Pauvert C."/>
            <person name="Hitch T.C.A."/>
            <person name="Clavel T."/>
        </authorList>
    </citation>
    <scope>NUCLEOTIDE SEQUENCE [LARGE SCALE GENOMIC DNA]</scope>
    <source>
        <strain evidence="10 11">CLA-AA-H255</strain>
    </source>
</reference>
<comment type="cofactor">
    <cofactor evidence="1">
        <name>pyridoxal 5'-phosphate</name>
        <dbReference type="ChEBI" id="CHEBI:597326"/>
    </cofactor>
</comment>
<accession>A0ABV1BSP3</accession>
<dbReference type="PIRSF" id="PIRSF005572">
    <property type="entry name" value="NifS"/>
    <property type="match status" value="1"/>
</dbReference>
<dbReference type="SUPFAM" id="SSF53383">
    <property type="entry name" value="PLP-dependent transferases"/>
    <property type="match status" value="1"/>
</dbReference>